<proteinExistence type="predicted"/>
<protein>
    <submittedName>
        <fullName evidence="1">Uncharacterized protein</fullName>
    </submittedName>
</protein>
<name>A0A392TFR1_9FABA</name>
<sequence>MAEISRQVPPMFGGQTMMSVGRPVMHPMSVVQPMHSMYGMPVGENSNSCYGVLQQV</sequence>
<evidence type="ECO:0000313" key="2">
    <source>
        <dbReference type="Proteomes" id="UP000265520"/>
    </source>
</evidence>
<keyword evidence="2" id="KW-1185">Reference proteome</keyword>
<reference evidence="1 2" key="1">
    <citation type="journal article" date="2018" name="Front. Plant Sci.">
        <title>Red Clover (Trifolium pratense) and Zigzag Clover (T. medium) - A Picture of Genomic Similarities and Differences.</title>
        <authorList>
            <person name="Dluhosova J."/>
            <person name="Istvanek J."/>
            <person name="Nedelnik J."/>
            <person name="Repkova J."/>
        </authorList>
    </citation>
    <scope>NUCLEOTIDE SEQUENCE [LARGE SCALE GENOMIC DNA]</scope>
    <source>
        <strain evidence="2">cv. 10/8</strain>
        <tissue evidence="1">Leaf</tissue>
    </source>
</reference>
<comment type="caution">
    <text evidence="1">The sequence shown here is derived from an EMBL/GenBank/DDBJ whole genome shotgun (WGS) entry which is preliminary data.</text>
</comment>
<feature type="non-terminal residue" evidence="1">
    <location>
        <position position="56"/>
    </location>
</feature>
<dbReference type="EMBL" id="LXQA010563770">
    <property type="protein sequence ID" value="MCI59444.1"/>
    <property type="molecule type" value="Genomic_DNA"/>
</dbReference>
<organism evidence="1 2">
    <name type="scientific">Trifolium medium</name>
    <dbReference type="NCBI Taxonomy" id="97028"/>
    <lineage>
        <taxon>Eukaryota</taxon>
        <taxon>Viridiplantae</taxon>
        <taxon>Streptophyta</taxon>
        <taxon>Embryophyta</taxon>
        <taxon>Tracheophyta</taxon>
        <taxon>Spermatophyta</taxon>
        <taxon>Magnoliopsida</taxon>
        <taxon>eudicotyledons</taxon>
        <taxon>Gunneridae</taxon>
        <taxon>Pentapetalae</taxon>
        <taxon>rosids</taxon>
        <taxon>fabids</taxon>
        <taxon>Fabales</taxon>
        <taxon>Fabaceae</taxon>
        <taxon>Papilionoideae</taxon>
        <taxon>50 kb inversion clade</taxon>
        <taxon>NPAAA clade</taxon>
        <taxon>Hologalegina</taxon>
        <taxon>IRL clade</taxon>
        <taxon>Trifolieae</taxon>
        <taxon>Trifolium</taxon>
    </lineage>
</organism>
<evidence type="ECO:0000313" key="1">
    <source>
        <dbReference type="EMBL" id="MCI59444.1"/>
    </source>
</evidence>
<dbReference type="Proteomes" id="UP000265520">
    <property type="component" value="Unassembled WGS sequence"/>
</dbReference>
<dbReference type="AlphaFoldDB" id="A0A392TFR1"/>
<accession>A0A392TFR1</accession>